<dbReference type="GO" id="GO:0016020">
    <property type="term" value="C:membrane"/>
    <property type="evidence" value="ECO:0007669"/>
    <property type="project" value="UniProtKB-SubCell"/>
</dbReference>
<dbReference type="SUPFAM" id="SSF103473">
    <property type="entry name" value="MFS general substrate transporter"/>
    <property type="match status" value="1"/>
</dbReference>
<keyword evidence="4 6" id="KW-1133">Transmembrane helix</keyword>
<feature type="transmembrane region" description="Helical" evidence="6">
    <location>
        <begin position="324"/>
        <end position="344"/>
    </location>
</feature>
<keyword evidence="3 6" id="KW-0812">Transmembrane</keyword>
<feature type="transmembrane region" description="Helical" evidence="6">
    <location>
        <begin position="59"/>
        <end position="80"/>
    </location>
</feature>
<evidence type="ECO:0000313" key="8">
    <source>
        <dbReference type="EMBL" id="KAF2647033.1"/>
    </source>
</evidence>
<dbReference type="InterPro" id="IPR050360">
    <property type="entry name" value="MFS_Sugar_Transporters"/>
</dbReference>
<dbReference type="InterPro" id="IPR036259">
    <property type="entry name" value="MFS_trans_sf"/>
</dbReference>
<keyword evidence="9" id="KW-1185">Reference proteome</keyword>
<dbReference type="GO" id="GO:0005351">
    <property type="term" value="F:carbohydrate:proton symporter activity"/>
    <property type="evidence" value="ECO:0007669"/>
    <property type="project" value="TreeGrafter"/>
</dbReference>
<reference evidence="8" key="1">
    <citation type="journal article" date="2020" name="Stud. Mycol.">
        <title>101 Dothideomycetes genomes: a test case for predicting lifestyles and emergence of pathogens.</title>
        <authorList>
            <person name="Haridas S."/>
            <person name="Albert R."/>
            <person name="Binder M."/>
            <person name="Bloem J."/>
            <person name="Labutti K."/>
            <person name="Salamov A."/>
            <person name="Andreopoulos B."/>
            <person name="Baker S."/>
            <person name="Barry K."/>
            <person name="Bills G."/>
            <person name="Bluhm B."/>
            <person name="Cannon C."/>
            <person name="Castanera R."/>
            <person name="Culley D."/>
            <person name="Daum C."/>
            <person name="Ezra D."/>
            <person name="Gonzalez J."/>
            <person name="Henrissat B."/>
            <person name="Kuo A."/>
            <person name="Liang C."/>
            <person name="Lipzen A."/>
            <person name="Lutzoni F."/>
            <person name="Magnuson J."/>
            <person name="Mondo S."/>
            <person name="Nolan M."/>
            <person name="Ohm R."/>
            <person name="Pangilinan J."/>
            <person name="Park H.-J."/>
            <person name="Ramirez L."/>
            <person name="Alfaro M."/>
            <person name="Sun H."/>
            <person name="Tritt A."/>
            <person name="Yoshinaga Y."/>
            <person name="Zwiers L.-H."/>
            <person name="Turgeon B."/>
            <person name="Goodwin S."/>
            <person name="Spatafora J."/>
            <person name="Crous P."/>
            <person name="Grigoriev I."/>
        </authorList>
    </citation>
    <scope>NUCLEOTIDE SEQUENCE</scope>
    <source>
        <strain evidence="8">CBS 122681</strain>
    </source>
</reference>
<feature type="transmembrane region" description="Helical" evidence="6">
    <location>
        <begin position="171"/>
        <end position="188"/>
    </location>
</feature>
<proteinExistence type="inferred from homology"/>
<feature type="transmembrane region" description="Helical" evidence="6">
    <location>
        <begin position="92"/>
        <end position="116"/>
    </location>
</feature>
<dbReference type="Proteomes" id="UP000799324">
    <property type="component" value="Unassembled WGS sequence"/>
</dbReference>
<feature type="domain" description="Major facilitator superfamily (MFS) profile" evidence="7">
    <location>
        <begin position="24"/>
        <end position="430"/>
    </location>
</feature>
<evidence type="ECO:0000256" key="4">
    <source>
        <dbReference type="ARBA" id="ARBA00022989"/>
    </source>
</evidence>
<dbReference type="EMBL" id="MU004728">
    <property type="protein sequence ID" value="KAF2647033.1"/>
    <property type="molecule type" value="Genomic_DNA"/>
</dbReference>
<feature type="transmembrane region" description="Helical" evidence="6">
    <location>
        <begin position="258"/>
        <end position="276"/>
    </location>
</feature>
<feature type="transmembrane region" description="Helical" evidence="6">
    <location>
        <begin position="356"/>
        <end position="380"/>
    </location>
</feature>
<dbReference type="OrthoDB" id="6133115at2759"/>
<keyword evidence="8" id="KW-0762">Sugar transport</keyword>
<comment type="similarity">
    <text evidence="2">Belongs to the major facilitator superfamily. Sugar transporter (TC 2.A.1.1) family.</text>
</comment>
<dbReference type="InterPro" id="IPR005828">
    <property type="entry name" value="MFS_sugar_transport-like"/>
</dbReference>
<keyword evidence="8" id="KW-0813">Transport</keyword>
<accession>A0A6A6SK90</accession>
<keyword evidence="5 6" id="KW-0472">Membrane</keyword>
<sequence>MSKILSYVWEPKVPRSSNVITALLNFCACVTSATAGYDGSMINGLNILPSYYDYFHINTVTQSLSTSALYIGSVLAGISYSRVTDILGRRAALLWAAVITVVFVIIQTCSVNIAMFTVARVFVGYGNAASTIAAPAYLAETLPFKWRGLVAAGVTYGTANWQSTWSWRLPSLFQLIFSVLCIIILFLMPESPRWLVHELRNEEALRVIAQTCANGDDQDPIAIVTYREVVETMEWERNCGETLAVTQMVKTPSARRRILLVISCALGTVIVGNQVVSYYRGTMLTNAGITDTTTQIQINIILNSFCLICAILGTLSADKIGRHPVALVSTTLLTLFLFFMGALTKLYGNSGNKSGVYGTVACIFLFMGSYLYGWTLLCYLYPPEVLNYPIRANGLGGNTIGIYGFGLMMVFAMPFILESLDWKIYIINTS</sequence>
<name>A0A6A6SK90_9PLEO</name>
<feature type="transmembrane region" description="Helical" evidence="6">
    <location>
        <begin position="400"/>
        <end position="417"/>
    </location>
</feature>
<comment type="subcellular location">
    <subcellularLocation>
        <location evidence="1">Membrane</location>
        <topology evidence="1">Multi-pass membrane protein</topology>
    </subcellularLocation>
</comment>
<evidence type="ECO:0000256" key="3">
    <source>
        <dbReference type="ARBA" id="ARBA00022692"/>
    </source>
</evidence>
<evidence type="ECO:0000256" key="5">
    <source>
        <dbReference type="ARBA" id="ARBA00023136"/>
    </source>
</evidence>
<dbReference type="PANTHER" id="PTHR48022:SF31">
    <property type="entry name" value="HEXOSE TRANSPORTER"/>
    <property type="match status" value="1"/>
</dbReference>
<evidence type="ECO:0000259" key="7">
    <source>
        <dbReference type="PROSITE" id="PS50850"/>
    </source>
</evidence>
<dbReference type="Pfam" id="PF00083">
    <property type="entry name" value="Sugar_tr"/>
    <property type="match status" value="1"/>
</dbReference>
<gene>
    <name evidence="8" type="ORF">K491DRAFT_723775</name>
</gene>
<evidence type="ECO:0000256" key="1">
    <source>
        <dbReference type="ARBA" id="ARBA00004141"/>
    </source>
</evidence>
<dbReference type="PROSITE" id="PS50850">
    <property type="entry name" value="MFS"/>
    <property type="match status" value="1"/>
</dbReference>
<organism evidence="8 9">
    <name type="scientific">Lophiostoma macrostomum CBS 122681</name>
    <dbReference type="NCBI Taxonomy" id="1314788"/>
    <lineage>
        <taxon>Eukaryota</taxon>
        <taxon>Fungi</taxon>
        <taxon>Dikarya</taxon>
        <taxon>Ascomycota</taxon>
        <taxon>Pezizomycotina</taxon>
        <taxon>Dothideomycetes</taxon>
        <taxon>Pleosporomycetidae</taxon>
        <taxon>Pleosporales</taxon>
        <taxon>Lophiostomataceae</taxon>
        <taxon>Lophiostoma</taxon>
    </lineage>
</organism>
<dbReference type="AlphaFoldDB" id="A0A6A6SK90"/>
<evidence type="ECO:0000256" key="2">
    <source>
        <dbReference type="ARBA" id="ARBA00010992"/>
    </source>
</evidence>
<dbReference type="InterPro" id="IPR020846">
    <property type="entry name" value="MFS_dom"/>
</dbReference>
<evidence type="ECO:0000256" key="6">
    <source>
        <dbReference type="SAM" id="Phobius"/>
    </source>
</evidence>
<dbReference type="PANTHER" id="PTHR48022">
    <property type="entry name" value="PLASTIDIC GLUCOSE TRANSPORTER 4"/>
    <property type="match status" value="1"/>
</dbReference>
<evidence type="ECO:0000313" key="9">
    <source>
        <dbReference type="Proteomes" id="UP000799324"/>
    </source>
</evidence>
<feature type="transmembrane region" description="Helical" evidence="6">
    <location>
        <begin position="296"/>
        <end position="317"/>
    </location>
</feature>
<dbReference type="Gene3D" id="1.20.1250.20">
    <property type="entry name" value="MFS general substrate transporter like domains"/>
    <property type="match status" value="1"/>
</dbReference>
<protein>
    <submittedName>
        <fullName evidence="8">MFS sugar transporter-like protein</fullName>
    </submittedName>
</protein>